<dbReference type="KEGG" id="tte:TTE0659"/>
<dbReference type="PANTHER" id="PTHR13174">
    <property type="entry name" value="D-GLUCURONYL C5-EPIMERASE"/>
    <property type="match status" value="1"/>
</dbReference>
<dbReference type="GO" id="GO:0047464">
    <property type="term" value="F:heparosan-N-sulfate-glucuronate 5-epimerase activity"/>
    <property type="evidence" value="ECO:0007669"/>
    <property type="project" value="InterPro"/>
</dbReference>
<dbReference type="GO" id="GO:0015012">
    <property type="term" value="P:heparan sulfate proteoglycan biosynthetic process"/>
    <property type="evidence" value="ECO:0007669"/>
    <property type="project" value="InterPro"/>
</dbReference>
<dbReference type="PANTHER" id="PTHR13174:SF3">
    <property type="entry name" value="D-GLUCURONYL C5-EPIMERASE"/>
    <property type="match status" value="1"/>
</dbReference>
<accession>Q8RBZ5</accession>
<reference evidence="2 3" key="1">
    <citation type="journal article" date="2002" name="Genome Res.">
        <title>A complete sequence of the T. tengcongensis genome.</title>
        <authorList>
            <person name="Bao Q."/>
            <person name="Tian Y."/>
            <person name="Li W."/>
            <person name="Xu Z."/>
            <person name="Xuan Z."/>
            <person name="Hu S."/>
            <person name="Dong W."/>
            <person name="Yang J."/>
            <person name="Chen Y."/>
            <person name="Xue Y."/>
            <person name="Xu Y."/>
            <person name="Lai X."/>
            <person name="Huang L."/>
            <person name="Dong X."/>
            <person name="Ma Y."/>
            <person name="Ling L."/>
            <person name="Tan H."/>
            <person name="Chen R."/>
            <person name="Wang J."/>
            <person name="Yu J."/>
            <person name="Yang H."/>
        </authorList>
    </citation>
    <scope>NUCLEOTIDE SEQUENCE [LARGE SCALE GENOMIC DNA]</scope>
    <source>
        <strain evidence="3">DSM 15242 / JCM 11007 / NBRC 100824 / MB4</strain>
    </source>
</reference>
<proteinExistence type="predicted"/>
<evidence type="ECO:0000259" key="1">
    <source>
        <dbReference type="Pfam" id="PF06662"/>
    </source>
</evidence>
<dbReference type="EMBL" id="AE008691">
    <property type="protein sequence ID" value="AAM23925.1"/>
    <property type="molecule type" value="Genomic_DNA"/>
</dbReference>
<dbReference type="HOGENOM" id="CLU_057836_0_0_9"/>
<dbReference type="InterPro" id="IPR010598">
    <property type="entry name" value="C5-epim_C"/>
</dbReference>
<dbReference type="Pfam" id="PF06662">
    <property type="entry name" value="C5-epim_C"/>
    <property type="match status" value="1"/>
</dbReference>
<keyword evidence="3" id="KW-1185">Reference proteome</keyword>
<dbReference type="OrthoDB" id="7888928at2"/>
<dbReference type="RefSeq" id="WP_011025067.1">
    <property type="nucleotide sequence ID" value="NC_003869.1"/>
</dbReference>
<dbReference type="GO" id="GO:0005975">
    <property type="term" value="P:carbohydrate metabolic process"/>
    <property type="evidence" value="ECO:0007669"/>
    <property type="project" value="InterPro"/>
</dbReference>
<dbReference type="InterPro" id="IPR039721">
    <property type="entry name" value="C5-epimerase"/>
</dbReference>
<protein>
    <recommendedName>
        <fullName evidence="1">D-glucuronyl C5-epimerase C-terminal domain-containing protein</fullName>
    </recommendedName>
</protein>
<sequence>MRYVRILSKYLRILLGKSALHVNQGIGKIYSKEGIKGYYNDLTLKVNWHGETDKRGLPMNVKMDGEKIYFPTTVIQYGLGNYDLYLLTKQDIYFEQFWKSVNWVVNEQDELGGWDVFERIGSKKFYKYSAMTQGEGASLLIRAFQESGDEEFVDRAKKAIDLMLLPVEKGGTARYVNDKLFLEEVVESKPVLILNGWIFAVFGLYDIFKATSDGRYKEALQRTLDTLKDELYKYDTGYWSYYDQCGNLASPFYHKLHIALLEVLYELFNTIEFKTVKEKWESYLSNKFKRTRAFIVKAYQKIKEPGEVVLIK</sequence>
<evidence type="ECO:0000313" key="2">
    <source>
        <dbReference type="EMBL" id="AAM23925.1"/>
    </source>
</evidence>
<name>Q8RBZ5_CALS4</name>
<gene>
    <name evidence="2" type="ordered locus">TTE0659</name>
</gene>
<dbReference type="STRING" id="273068.TTE0659"/>
<dbReference type="SUPFAM" id="SSF48208">
    <property type="entry name" value="Six-hairpin glycosidases"/>
    <property type="match status" value="1"/>
</dbReference>
<dbReference type="AlphaFoldDB" id="Q8RBZ5"/>
<organism evidence="2 3">
    <name type="scientific">Caldanaerobacter subterraneus subsp. tengcongensis (strain DSM 15242 / JCM 11007 / NBRC 100824 / MB4)</name>
    <name type="common">Thermoanaerobacter tengcongensis</name>
    <dbReference type="NCBI Taxonomy" id="273068"/>
    <lineage>
        <taxon>Bacteria</taxon>
        <taxon>Bacillati</taxon>
        <taxon>Bacillota</taxon>
        <taxon>Clostridia</taxon>
        <taxon>Thermoanaerobacterales</taxon>
        <taxon>Thermoanaerobacteraceae</taxon>
        <taxon>Caldanaerobacter</taxon>
    </lineage>
</organism>
<evidence type="ECO:0000313" key="3">
    <source>
        <dbReference type="Proteomes" id="UP000000555"/>
    </source>
</evidence>
<dbReference type="eggNOG" id="COG5017">
    <property type="taxonomic scope" value="Bacteria"/>
</dbReference>
<dbReference type="InterPro" id="IPR008928">
    <property type="entry name" value="6-hairpin_glycosidase_sf"/>
</dbReference>
<feature type="domain" description="D-glucuronyl C5-epimerase C-terminal" evidence="1">
    <location>
        <begin position="108"/>
        <end position="282"/>
    </location>
</feature>
<dbReference type="Proteomes" id="UP000000555">
    <property type="component" value="Chromosome"/>
</dbReference>